<dbReference type="SUPFAM" id="SSF160719">
    <property type="entry name" value="gpW/gp25-like"/>
    <property type="match status" value="1"/>
</dbReference>
<sequence>MSKIQYYGIHYPFTSTGITKTFVDLDSDPQKAMQSDIMSVIFTPKGQRIRNPEFGTNLIKYLFNPNDNETWTDVKAEIKTAVAQFVPNVTLTDLNIYANGSNGHGLVAEISYSVNEDNFTSEYTIITNI</sequence>
<dbReference type="EMBL" id="BK014662">
    <property type="protein sequence ID" value="DAD66475.1"/>
    <property type="molecule type" value="Genomic_DNA"/>
</dbReference>
<proteinExistence type="predicted"/>
<accession>A0A8S5L949</accession>
<feature type="domain" description="IraD/Gp25-like" evidence="1">
    <location>
        <begin position="31"/>
        <end position="118"/>
    </location>
</feature>
<reference evidence="2" key="1">
    <citation type="journal article" date="2021" name="Proc. Natl. Acad. Sci. U.S.A.">
        <title>A Catalog of Tens of Thousands of Viruses from Human Metagenomes Reveals Hidden Associations with Chronic Diseases.</title>
        <authorList>
            <person name="Tisza M.J."/>
            <person name="Buck C.B."/>
        </authorList>
    </citation>
    <scope>NUCLEOTIDE SEQUENCE</scope>
    <source>
        <strain evidence="2">CtPuP5</strain>
    </source>
</reference>
<organism evidence="2">
    <name type="scientific">Myoviridae sp. ctPuP5</name>
    <dbReference type="NCBI Taxonomy" id="2823543"/>
    <lineage>
        <taxon>Viruses</taxon>
        <taxon>Duplodnaviria</taxon>
        <taxon>Heunggongvirae</taxon>
        <taxon>Uroviricota</taxon>
        <taxon>Caudoviricetes</taxon>
    </lineage>
</organism>
<name>A0A8S5L949_9CAUD</name>
<evidence type="ECO:0000313" key="2">
    <source>
        <dbReference type="EMBL" id="DAD66475.1"/>
    </source>
</evidence>
<dbReference type="Gene3D" id="3.10.450.40">
    <property type="match status" value="1"/>
</dbReference>
<dbReference type="InterPro" id="IPR007048">
    <property type="entry name" value="IraD/Gp25-like"/>
</dbReference>
<protein>
    <submittedName>
        <fullName evidence="2">Baseplate wedge protein</fullName>
    </submittedName>
</protein>
<evidence type="ECO:0000259" key="1">
    <source>
        <dbReference type="Pfam" id="PF04965"/>
    </source>
</evidence>
<dbReference type="Pfam" id="PF04965">
    <property type="entry name" value="GPW_gp25"/>
    <property type="match status" value="1"/>
</dbReference>